<dbReference type="Proteomes" id="UP001234178">
    <property type="component" value="Unassembled WGS sequence"/>
</dbReference>
<comment type="caution">
    <text evidence="1">The sequence shown here is derived from an EMBL/GenBank/DDBJ whole genome shotgun (WGS) entry which is preliminary data.</text>
</comment>
<sequence>MENSMESVSLLRIPTEGKQEFCFVYNGDGDDDRSTYAGLFSPFWKIRLPEILGELREDNGMKRWKLICFVFYQVTHTGKHG</sequence>
<protein>
    <submittedName>
        <fullName evidence="1">Uncharacterized protein</fullName>
    </submittedName>
</protein>
<evidence type="ECO:0000313" key="1">
    <source>
        <dbReference type="EMBL" id="KAK4012602.1"/>
    </source>
</evidence>
<organism evidence="1 2">
    <name type="scientific">Daphnia magna</name>
    <dbReference type="NCBI Taxonomy" id="35525"/>
    <lineage>
        <taxon>Eukaryota</taxon>
        <taxon>Metazoa</taxon>
        <taxon>Ecdysozoa</taxon>
        <taxon>Arthropoda</taxon>
        <taxon>Crustacea</taxon>
        <taxon>Branchiopoda</taxon>
        <taxon>Diplostraca</taxon>
        <taxon>Cladocera</taxon>
        <taxon>Anomopoda</taxon>
        <taxon>Daphniidae</taxon>
        <taxon>Daphnia</taxon>
    </lineage>
</organism>
<evidence type="ECO:0000313" key="2">
    <source>
        <dbReference type="Proteomes" id="UP001234178"/>
    </source>
</evidence>
<dbReference type="EMBL" id="JAOYFB010000004">
    <property type="protein sequence ID" value="KAK4012602.1"/>
    <property type="molecule type" value="Genomic_DNA"/>
</dbReference>
<reference evidence="1 2" key="1">
    <citation type="journal article" date="2023" name="Nucleic Acids Res.">
        <title>The hologenome of Daphnia magna reveals possible DNA methylation and microbiome-mediated evolution of the host genome.</title>
        <authorList>
            <person name="Chaturvedi A."/>
            <person name="Li X."/>
            <person name="Dhandapani V."/>
            <person name="Marshall H."/>
            <person name="Kissane S."/>
            <person name="Cuenca-Cambronero M."/>
            <person name="Asole G."/>
            <person name="Calvet F."/>
            <person name="Ruiz-Romero M."/>
            <person name="Marangio P."/>
            <person name="Guigo R."/>
            <person name="Rago D."/>
            <person name="Mirbahai L."/>
            <person name="Eastwood N."/>
            <person name="Colbourne J.K."/>
            <person name="Zhou J."/>
            <person name="Mallon E."/>
            <person name="Orsini L."/>
        </authorList>
    </citation>
    <scope>NUCLEOTIDE SEQUENCE [LARGE SCALE GENOMIC DNA]</scope>
    <source>
        <strain evidence="1">LRV0_1</strain>
    </source>
</reference>
<proteinExistence type="predicted"/>
<name>A0ABQ9ZI56_9CRUS</name>
<keyword evidence="2" id="KW-1185">Reference proteome</keyword>
<gene>
    <name evidence="1" type="ORF">OUZ56_024841</name>
</gene>
<accession>A0ABQ9ZI56</accession>